<name>F4XUQ8_9CYAN</name>
<dbReference type="HOGENOM" id="CLU_3170352_0_0_3"/>
<evidence type="ECO:0000313" key="1">
    <source>
        <dbReference type="EMBL" id="EGJ31611.1"/>
    </source>
</evidence>
<sequence>MLMYRDDSIRLNETRGIPHPQEGWGWIARRQLTMIRDIIKLVADPPD</sequence>
<protein>
    <submittedName>
        <fullName evidence="1">Uncharacterized protein</fullName>
    </submittedName>
</protein>
<reference evidence="2" key="1">
    <citation type="journal article" date="2011" name="Proc. Natl. Acad. Sci. U.S.A.">
        <title>Genomic insights into the physiology and ecology of the marine filamentous cyanobacterium Lyngbya majuscula.</title>
        <authorList>
            <person name="Jones A.C."/>
            <person name="Monroe E.A."/>
            <person name="Podell S."/>
            <person name="Hess W.R."/>
            <person name="Klages S."/>
            <person name="Esquenazi E."/>
            <person name="Niessen S."/>
            <person name="Hoover H."/>
            <person name="Rothmann M."/>
            <person name="Lasken R.S."/>
            <person name="Yates J.R.III."/>
            <person name="Reinhardt R."/>
            <person name="Kube M."/>
            <person name="Burkart M.D."/>
            <person name="Allen E.E."/>
            <person name="Dorrestein P.C."/>
            <person name="Gerwick W.H."/>
            <person name="Gerwick L."/>
        </authorList>
    </citation>
    <scope>NUCLEOTIDE SEQUENCE [LARGE SCALE GENOMIC DNA]</scope>
    <source>
        <strain evidence="2">3L</strain>
    </source>
</reference>
<organism evidence="1 2">
    <name type="scientific">Moorena producens 3L</name>
    <dbReference type="NCBI Taxonomy" id="489825"/>
    <lineage>
        <taxon>Bacteria</taxon>
        <taxon>Bacillati</taxon>
        <taxon>Cyanobacteriota</taxon>
        <taxon>Cyanophyceae</taxon>
        <taxon>Coleofasciculales</taxon>
        <taxon>Coleofasciculaceae</taxon>
        <taxon>Moorena</taxon>
    </lineage>
</organism>
<dbReference type="Proteomes" id="UP000003959">
    <property type="component" value="Unassembled WGS sequence"/>
</dbReference>
<gene>
    <name evidence="1" type="ORF">LYNGBM3L_35550</name>
</gene>
<accession>F4XUQ8</accession>
<proteinExistence type="predicted"/>
<evidence type="ECO:0000313" key="2">
    <source>
        <dbReference type="Proteomes" id="UP000003959"/>
    </source>
</evidence>
<dbReference type="EMBL" id="GL890934">
    <property type="protein sequence ID" value="EGJ31611.1"/>
    <property type="molecule type" value="Genomic_DNA"/>
</dbReference>
<keyword evidence="2" id="KW-1185">Reference proteome</keyword>
<dbReference type="AlphaFoldDB" id="F4XUQ8"/>